<proteinExistence type="predicted"/>
<comment type="caution">
    <text evidence="1">The sequence shown here is derived from an EMBL/GenBank/DDBJ whole genome shotgun (WGS) entry which is preliminary data.</text>
</comment>
<keyword evidence="2" id="KW-1185">Reference proteome</keyword>
<dbReference type="EMBL" id="BPLR01019431">
    <property type="protein sequence ID" value="GIX67772.1"/>
    <property type="molecule type" value="Genomic_DNA"/>
</dbReference>
<dbReference type="Proteomes" id="UP001054945">
    <property type="component" value="Unassembled WGS sequence"/>
</dbReference>
<dbReference type="AlphaFoldDB" id="A0AAV4M6Q4"/>
<reference evidence="1 2" key="1">
    <citation type="submission" date="2021-06" db="EMBL/GenBank/DDBJ databases">
        <title>Caerostris extrusa draft genome.</title>
        <authorList>
            <person name="Kono N."/>
            <person name="Arakawa K."/>
        </authorList>
    </citation>
    <scope>NUCLEOTIDE SEQUENCE [LARGE SCALE GENOMIC DNA]</scope>
</reference>
<evidence type="ECO:0000313" key="1">
    <source>
        <dbReference type="EMBL" id="GIX67772.1"/>
    </source>
</evidence>
<gene>
    <name evidence="1" type="ORF">CEXT_210961</name>
</gene>
<protein>
    <submittedName>
        <fullName evidence="1">Uncharacterized protein</fullName>
    </submittedName>
</protein>
<organism evidence="1 2">
    <name type="scientific">Caerostris extrusa</name>
    <name type="common">Bark spider</name>
    <name type="synonym">Caerostris bankana</name>
    <dbReference type="NCBI Taxonomy" id="172846"/>
    <lineage>
        <taxon>Eukaryota</taxon>
        <taxon>Metazoa</taxon>
        <taxon>Ecdysozoa</taxon>
        <taxon>Arthropoda</taxon>
        <taxon>Chelicerata</taxon>
        <taxon>Arachnida</taxon>
        <taxon>Araneae</taxon>
        <taxon>Araneomorphae</taxon>
        <taxon>Entelegynae</taxon>
        <taxon>Araneoidea</taxon>
        <taxon>Araneidae</taxon>
        <taxon>Caerostris</taxon>
    </lineage>
</organism>
<accession>A0AAV4M6Q4</accession>
<name>A0AAV4M6Q4_CAEEX</name>
<evidence type="ECO:0000313" key="2">
    <source>
        <dbReference type="Proteomes" id="UP001054945"/>
    </source>
</evidence>
<sequence length="72" mass="8149">MRAESIKENNTRCDSDGQTLIHLIFGLESPQRFTDSPACRYSVVTRIRPKFRSLLNQLKGSLSLQPSKGLIE</sequence>